<dbReference type="SUPFAM" id="SSF103473">
    <property type="entry name" value="MFS general substrate transporter"/>
    <property type="match status" value="1"/>
</dbReference>
<dbReference type="Pfam" id="PF03137">
    <property type="entry name" value="OATP"/>
    <property type="match status" value="1"/>
</dbReference>
<feature type="transmembrane region" description="Helical" evidence="8">
    <location>
        <begin position="311"/>
        <end position="331"/>
    </location>
</feature>
<dbReference type="GO" id="GO:0015347">
    <property type="term" value="F:sodium-independent organic anion transmembrane transporter activity"/>
    <property type="evidence" value="ECO:0007669"/>
    <property type="project" value="TreeGrafter"/>
</dbReference>
<dbReference type="PANTHER" id="PTHR11388:SF131">
    <property type="entry name" value="SOLUTE CARRIER ORGANIC ANION TRANSPORTER FAMILY MEMBER"/>
    <property type="match status" value="1"/>
</dbReference>
<protein>
    <recommendedName>
        <fullName evidence="8">Solute carrier organic anion transporter family member</fullName>
    </recommendedName>
</protein>
<dbReference type="EMBL" id="GDHC01016341">
    <property type="protein sequence ID" value="JAQ02288.1"/>
    <property type="molecule type" value="Transcribed_RNA"/>
</dbReference>
<comment type="similarity">
    <text evidence="2 8">Belongs to the organo anion transporter (TC 2.A.60) family.</text>
</comment>
<evidence type="ECO:0000256" key="5">
    <source>
        <dbReference type="ARBA" id="ARBA00022989"/>
    </source>
</evidence>
<evidence type="ECO:0000256" key="4">
    <source>
        <dbReference type="ARBA" id="ARBA00022692"/>
    </source>
</evidence>
<feature type="transmembrane region" description="Helical" evidence="8">
    <location>
        <begin position="620"/>
        <end position="648"/>
    </location>
</feature>
<name>A0A146L1N6_LYGHE</name>
<evidence type="ECO:0000256" key="7">
    <source>
        <dbReference type="ARBA" id="ARBA00023157"/>
    </source>
</evidence>
<accession>A0A146L1N6</accession>
<keyword evidence="8" id="KW-0406">Ion transport</keyword>
<evidence type="ECO:0000256" key="3">
    <source>
        <dbReference type="ARBA" id="ARBA00022475"/>
    </source>
</evidence>
<keyword evidence="4 8" id="KW-0812">Transmembrane</keyword>
<evidence type="ECO:0000256" key="2">
    <source>
        <dbReference type="ARBA" id="ARBA00009657"/>
    </source>
</evidence>
<feature type="non-terminal residue" evidence="10">
    <location>
        <position position="1"/>
    </location>
</feature>
<dbReference type="InterPro" id="IPR036259">
    <property type="entry name" value="MFS_trans_sf"/>
</dbReference>
<feature type="transmembrane region" description="Helical" evidence="8">
    <location>
        <begin position="153"/>
        <end position="175"/>
    </location>
</feature>
<dbReference type="CDD" id="cd17336">
    <property type="entry name" value="MFS_SLCO_OATP"/>
    <property type="match status" value="1"/>
</dbReference>
<feature type="transmembrane region" description="Helical" evidence="8">
    <location>
        <begin position="379"/>
        <end position="398"/>
    </location>
</feature>
<dbReference type="PROSITE" id="PS51465">
    <property type="entry name" value="KAZAL_2"/>
    <property type="match status" value="1"/>
</dbReference>
<keyword evidence="7" id="KW-1015">Disulfide bond</keyword>
<proteinExistence type="inferred from homology"/>
<dbReference type="InterPro" id="IPR002350">
    <property type="entry name" value="Kazal_dom"/>
</dbReference>
<feature type="transmembrane region" description="Helical" evidence="8">
    <location>
        <begin position="418"/>
        <end position="438"/>
    </location>
</feature>
<dbReference type="InterPro" id="IPR004156">
    <property type="entry name" value="OATP"/>
</dbReference>
<feature type="transmembrane region" description="Helical" evidence="8">
    <location>
        <begin position="228"/>
        <end position="248"/>
    </location>
</feature>
<evidence type="ECO:0000256" key="1">
    <source>
        <dbReference type="ARBA" id="ARBA00004651"/>
    </source>
</evidence>
<reference evidence="10" key="1">
    <citation type="journal article" date="2016" name="Gigascience">
        <title>De novo construction of an expanded transcriptome assembly for the western tarnished plant bug, Lygus hesperus.</title>
        <authorList>
            <person name="Tassone E.E."/>
            <person name="Geib S.M."/>
            <person name="Hall B."/>
            <person name="Fabrick J.A."/>
            <person name="Brent C.S."/>
            <person name="Hull J.J."/>
        </authorList>
    </citation>
    <scope>NUCLEOTIDE SEQUENCE</scope>
</reference>
<dbReference type="AlphaFoldDB" id="A0A146L1N6"/>
<sequence length="717" mass="78590">GEAVKGRTGPQHTQNRASLLRPSVCAVALVGCDSARECFVSSSAFTPYRTFGSISALMIERKGNNGCGLGSFFRPKWLQKFATPRSFMTVFGLLGTVQAMAFVYFIATLTTMERRFGIPSRTTGLMLSGNEMSQIMLSLFLSYAGGQRNRPLWLAWGVAFSAFSCFILLIPHIMYGPGDKAISLTKEYADHHAINQTSLDIKEKMGMCSKERPEVECEEGDYSAVPPLLVFFSQFILGIGTTLSHSLGQPYIDDNTKKTNTPMLLGLTLALRTIGPALGFVIGYLCLSIYVDPSKTPLIDKNDSRWIGAWWMGWLFLGTIMLLFSFLIAMFPKALPKTKPGAKQIQDNGKSLELEHPEPTPPSMKEFPAALKRLLKNKLLVVNIFSGIFYILGSSGYITYLNKYIEVQFEKSAADSNLVMGPLVLSAMVLGFLVSGFVISKYKPTPKYLLGWNVVVGIAFVLGELALTFVSCDRTNLVGYNPYNRSIDIINSCNVECGCENLKFSPVCLVESSLTFYSACHAGCHTSHKEGKNQTYGDCTCIPQDSVSVANLQAPDSYQYSTYQGIMKEGHCPSPCGSAFLTLLILSSFMHLLGSSGKIGNILVNYRAVDPIDKSFAQGFALLLVSLLAFIPGPIVFGALIDAACIIWDSSCGKRGNCWFYDKHAFRKNLNLTAAAITSIGVILDGVVCYLGRDLKLYEEEEPQPVTQKSEKNGSAR</sequence>
<dbReference type="GO" id="GO:0006811">
    <property type="term" value="P:monoatomic ion transport"/>
    <property type="evidence" value="ECO:0007669"/>
    <property type="project" value="UniProtKB-KW"/>
</dbReference>
<feature type="transmembrane region" description="Helical" evidence="8">
    <location>
        <begin position="269"/>
        <end position="291"/>
    </location>
</feature>
<keyword evidence="3" id="KW-1003">Cell membrane</keyword>
<evidence type="ECO:0000256" key="6">
    <source>
        <dbReference type="ARBA" id="ARBA00023136"/>
    </source>
</evidence>
<dbReference type="NCBIfam" id="TIGR00805">
    <property type="entry name" value="oat"/>
    <property type="match status" value="1"/>
</dbReference>
<gene>
    <name evidence="10" type="primary">SLCO2A1_0</name>
    <name evidence="10" type="ORF">g.64529</name>
</gene>
<evidence type="ECO:0000259" key="9">
    <source>
        <dbReference type="PROSITE" id="PS51465"/>
    </source>
</evidence>
<feature type="transmembrane region" description="Helical" evidence="8">
    <location>
        <begin position="86"/>
        <end position="107"/>
    </location>
</feature>
<keyword evidence="8" id="KW-0813">Transport</keyword>
<keyword evidence="6 8" id="KW-0472">Membrane</keyword>
<comment type="caution">
    <text evidence="8">Lacks conserved residue(s) required for the propagation of feature annotation.</text>
</comment>
<evidence type="ECO:0000256" key="8">
    <source>
        <dbReference type="RuleBase" id="RU362056"/>
    </source>
</evidence>
<evidence type="ECO:0000313" key="10">
    <source>
        <dbReference type="EMBL" id="JAQ02288.1"/>
    </source>
</evidence>
<feature type="transmembrane region" description="Helical" evidence="8">
    <location>
        <begin position="450"/>
        <end position="470"/>
    </location>
</feature>
<dbReference type="PANTHER" id="PTHR11388">
    <property type="entry name" value="ORGANIC ANION TRANSPORTER"/>
    <property type="match status" value="1"/>
</dbReference>
<feature type="transmembrane region" description="Helical" evidence="8">
    <location>
        <begin position="127"/>
        <end position="146"/>
    </location>
</feature>
<comment type="subcellular location">
    <subcellularLocation>
        <location evidence="1 8">Cell membrane</location>
        <topology evidence="1 8">Multi-pass membrane protein</topology>
    </subcellularLocation>
</comment>
<organism evidence="10">
    <name type="scientific">Lygus hesperus</name>
    <name type="common">Western plant bug</name>
    <dbReference type="NCBI Taxonomy" id="30085"/>
    <lineage>
        <taxon>Eukaryota</taxon>
        <taxon>Metazoa</taxon>
        <taxon>Ecdysozoa</taxon>
        <taxon>Arthropoda</taxon>
        <taxon>Hexapoda</taxon>
        <taxon>Insecta</taxon>
        <taxon>Pterygota</taxon>
        <taxon>Neoptera</taxon>
        <taxon>Paraneoptera</taxon>
        <taxon>Hemiptera</taxon>
        <taxon>Heteroptera</taxon>
        <taxon>Panheteroptera</taxon>
        <taxon>Cimicomorpha</taxon>
        <taxon>Miridae</taxon>
        <taxon>Mirini</taxon>
        <taxon>Lygus</taxon>
    </lineage>
</organism>
<feature type="transmembrane region" description="Helical" evidence="8">
    <location>
        <begin position="669"/>
        <end position="693"/>
    </location>
</feature>
<feature type="domain" description="Kazal-like" evidence="9">
    <location>
        <begin position="487"/>
        <end position="540"/>
    </location>
</feature>
<dbReference type="GO" id="GO:0005886">
    <property type="term" value="C:plasma membrane"/>
    <property type="evidence" value="ECO:0007669"/>
    <property type="project" value="UniProtKB-SubCell"/>
</dbReference>
<keyword evidence="5 8" id="KW-1133">Transmembrane helix</keyword>
<dbReference type="GO" id="GO:0043252">
    <property type="term" value="P:sodium-independent organic anion transport"/>
    <property type="evidence" value="ECO:0007669"/>
    <property type="project" value="TreeGrafter"/>
</dbReference>
<dbReference type="Gene3D" id="1.20.1250.20">
    <property type="entry name" value="MFS general substrate transporter like domains"/>
    <property type="match status" value="1"/>
</dbReference>